<dbReference type="GO" id="GO:0006260">
    <property type="term" value="P:DNA replication"/>
    <property type="evidence" value="ECO:0007669"/>
    <property type="project" value="TreeGrafter"/>
</dbReference>
<organism evidence="2 3">
    <name type="scientific">Sipha flava</name>
    <name type="common">yellow sugarcane aphid</name>
    <dbReference type="NCBI Taxonomy" id="143950"/>
    <lineage>
        <taxon>Eukaryota</taxon>
        <taxon>Metazoa</taxon>
        <taxon>Ecdysozoa</taxon>
        <taxon>Arthropoda</taxon>
        <taxon>Hexapoda</taxon>
        <taxon>Insecta</taxon>
        <taxon>Pterygota</taxon>
        <taxon>Neoptera</taxon>
        <taxon>Paraneoptera</taxon>
        <taxon>Hemiptera</taxon>
        <taxon>Sternorrhyncha</taxon>
        <taxon>Aphidomorpha</taxon>
        <taxon>Aphidoidea</taxon>
        <taxon>Aphididae</taxon>
        <taxon>Sipha</taxon>
    </lineage>
</organism>
<protein>
    <submittedName>
        <fullName evidence="3">Uncharacterized protein LOC112693236</fullName>
    </submittedName>
</protein>
<gene>
    <name evidence="3" type="primary">LOC112693236</name>
</gene>
<name>A0A8B8GLS3_9HEMI</name>
<proteinExistence type="predicted"/>
<keyword evidence="2" id="KW-1185">Reference proteome</keyword>
<evidence type="ECO:0000313" key="2">
    <source>
        <dbReference type="Proteomes" id="UP000694846"/>
    </source>
</evidence>
<dbReference type="InterPro" id="IPR027417">
    <property type="entry name" value="P-loop_NTPase"/>
</dbReference>
<dbReference type="GeneID" id="112693236"/>
<sequence>MTYKSIDSVTNQDDAVNYPTEFLNSLELPGLPPHNLKLKIGSATITLRNINQPRLCNGTRLAVKKLMNNVMEVLKGKYKGEDVLIPRIPLIPNDMPFDFKRLQFLVWLAFAMSINKSQSSR</sequence>
<dbReference type="PANTHER" id="PTHR23274:SF51">
    <property type="entry name" value="OS03G0423850 PROTEIN"/>
    <property type="match status" value="1"/>
</dbReference>
<dbReference type="Proteomes" id="UP000694846">
    <property type="component" value="Unplaced"/>
</dbReference>
<accession>A0A8B8GLS3</accession>
<dbReference type="Pfam" id="PF21530">
    <property type="entry name" value="Pif1_2B_dom"/>
    <property type="match status" value="1"/>
</dbReference>
<evidence type="ECO:0000313" key="3">
    <source>
        <dbReference type="RefSeq" id="XP_025424003.1"/>
    </source>
</evidence>
<dbReference type="RefSeq" id="XP_025424003.1">
    <property type="nucleotide sequence ID" value="XM_025568218.1"/>
</dbReference>
<dbReference type="GO" id="GO:0005657">
    <property type="term" value="C:replication fork"/>
    <property type="evidence" value="ECO:0007669"/>
    <property type="project" value="TreeGrafter"/>
</dbReference>
<dbReference type="InterPro" id="IPR049163">
    <property type="entry name" value="Pif1-like_2B_dom"/>
</dbReference>
<evidence type="ECO:0000259" key="1">
    <source>
        <dbReference type="Pfam" id="PF21530"/>
    </source>
</evidence>
<dbReference type="AlphaFoldDB" id="A0A8B8GLS3"/>
<feature type="domain" description="DNA helicase Pif1-like 2B" evidence="1">
    <location>
        <begin position="21"/>
        <end position="66"/>
    </location>
</feature>
<dbReference type="PANTHER" id="PTHR23274">
    <property type="entry name" value="DNA HELICASE-RELATED"/>
    <property type="match status" value="1"/>
</dbReference>
<reference evidence="3" key="1">
    <citation type="submission" date="2025-08" db="UniProtKB">
        <authorList>
            <consortium name="RefSeq"/>
        </authorList>
    </citation>
    <scope>IDENTIFICATION</scope>
    <source>
        <tissue evidence="3">Whole body</tissue>
    </source>
</reference>
<dbReference type="SUPFAM" id="SSF52540">
    <property type="entry name" value="P-loop containing nucleoside triphosphate hydrolases"/>
    <property type="match status" value="1"/>
</dbReference>
<dbReference type="OrthoDB" id="6616498at2759"/>